<keyword evidence="2 4" id="KW-0479">Metal-binding</keyword>
<organism evidence="7 8">
    <name type="scientific">Crenobacter cavernae</name>
    <dbReference type="NCBI Taxonomy" id="2290923"/>
    <lineage>
        <taxon>Bacteria</taxon>
        <taxon>Pseudomonadati</taxon>
        <taxon>Pseudomonadota</taxon>
        <taxon>Betaproteobacteria</taxon>
        <taxon>Neisseriales</taxon>
        <taxon>Neisseriaceae</taxon>
        <taxon>Crenobacter</taxon>
    </lineage>
</organism>
<feature type="chain" id="PRO_5045227243" evidence="5">
    <location>
        <begin position="24"/>
        <end position="465"/>
    </location>
</feature>
<reference evidence="7 8" key="1">
    <citation type="submission" date="2018-10" db="EMBL/GenBank/DDBJ databases">
        <title>Draft genome of Fastidiocella sp. strain 375T, a bacterium isolated from a karstic cave dripping water.</title>
        <authorList>
            <person name="Coelho C."/>
            <person name="Verissimo A."/>
            <person name="Tiago I."/>
        </authorList>
    </citation>
    <scope>NUCLEOTIDE SEQUENCE [LARGE SCALE GENOMIC DNA]</scope>
    <source>
        <strain evidence="7 8">CAVE-375</strain>
    </source>
</reference>
<evidence type="ECO:0000313" key="7">
    <source>
        <dbReference type="EMBL" id="RXZ42617.1"/>
    </source>
</evidence>
<dbReference type="InterPro" id="IPR010538">
    <property type="entry name" value="DHOR"/>
</dbReference>
<dbReference type="Gene3D" id="1.10.760.10">
    <property type="entry name" value="Cytochrome c-like domain"/>
    <property type="match status" value="1"/>
</dbReference>
<dbReference type="InterPro" id="IPR009056">
    <property type="entry name" value="Cyt_c-like_dom"/>
</dbReference>
<evidence type="ECO:0000313" key="8">
    <source>
        <dbReference type="Proteomes" id="UP000290682"/>
    </source>
</evidence>
<dbReference type="InterPro" id="IPR051395">
    <property type="entry name" value="Cytochrome_c_Peroxidase/MauG"/>
</dbReference>
<dbReference type="PANTHER" id="PTHR30600:SF4">
    <property type="entry name" value="CYTOCHROME C DOMAIN-CONTAINING PROTEIN"/>
    <property type="match status" value="1"/>
</dbReference>
<keyword evidence="8" id="KW-1185">Reference proteome</keyword>
<dbReference type="SUPFAM" id="SSF46626">
    <property type="entry name" value="Cytochrome c"/>
    <property type="match status" value="1"/>
</dbReference>
<evidence type="ECO:0000256" key="2">
    <source>
        <dbReference type="ARBA" id="ARBA00022723"/>
    </source>
</evidence>
<name>A0ABY0FAE1_9NEIS</name>
<feature type="domain" description="Cytochrome c" evidence="6">
    <location>
        <begin position="333"/>
        <end position="465"/>
    </location>
</feature>
<proteinExistence type="predicted"/>
<dbReference type="PANTHER" id="PTHR30600">
    <property type="entry name" value="CYTOCHROME C PEROXIDASE-RELATED"/>
    <property type="match status" value="1"/>
</dbReference>
<dbReference type="Proteomes" id="UP000290682">
    <property type="component" value="Unassembled WGS sequence"/>
</dbReference>
<gene>
    <name evidence="7" type="ORF">EBB06_12005</name>
</gene>
<feature type="signal peptide" evidence="5">
    <location>
        <begin position="1"/>
        <end position="23"/>
    </location>
</feature>
<keyword evidence="1 4" id="KW-0349">Heme</keyword>
<dbReference type="Pfam" id="PF06537">
    <property type="entry name" value="DHOR"/>
    <property type="match status" value="2"/>
</dbReference>
<evidence type="ECO:0000256" key="4">
    <source>
        <dbReference type="PROSITE-ProRule" id="PRU00433"/>
    </source>
</evidence>
<comment type="caution">
    <text evidence="7">The sequence shown here is derived from an EMBL/GenBank/DDBJ whole genome shotgun (WGS) entry which is preliminary data.</text>
</comment>
<dbReference type="PIRSF" id="PIRSF028099">
    <property type="entry name" value="DUF1111"/>
    <property type="match status" value="1"/>
</dbReference>
<dbReference type="InterPro" id="IPR036909">
    <property type="entry name" value="Cyt_c-like_dom_sf"/>
</dbReference>
<keyword evidence="3 4" id="KW-0408">Iron</keyword>
<accession>A0ABY0FAE1</accession>
<keyword evidence="5" id="KW-0732">Signal</keyword>
<evidence type="ECO:0000259" key="6">
    <source>
        <dbReference type="PROSITE" id="PS51007"/>
    </source>
</evidence>
<dbReference type="RefSeq" id="WP_129213410.1">
    <property type="nucleotide sequence ID" value="NZ_REGR01000014.1"/>
</dbReference>
<evidence type="ECO:0000256" key="5">
    <source>
        <dbReference type="SAM" id="SignalP"/>
    </source>
</evidence>
<evidence type="ECO:0000256" key="1">
    <source>
        <dbReference type="ARBA" id="ARBA00022617"/>
    </source>
</evidence>
<dbReference type="PROSITE" id="PS51007">
    <property type="entry name" value="CYTC"/>
    <property type="match status" value="1"/>
</dbReference>
<sequence>MKNKLLIAAALPVALLLAGFGAAEVAAYRSGDEKLGGDTTVYETGRNAFSLPAANMASERQTRFFIGNSFFKKAWVEAPSSTTARDGLGPHFIARSCGACHAFDGRGETPAFENGLQSEQPMALLFRLSIPKSDGVAPEPNYGGQFNNDAVPGVKPEGKVEIRYTERAGRFADGEPYSLAAPEYRFTELGYGPMHPQVQVSPRIAPQMIGLGLIEAIRDEDIVANTETQKNDPDGVSGRPNRVPDAFAKQTVIGRFGWKANVGSIAHQSAGAFNGDMGITSPPFPAEECMPSQQDCKKAARGGHPEIDAKKLDAVIFYSRTLAVPAQRNADSLDVRRGAWLFEQARCTTCHTPGYTTGVMKNLPEVSKQRIRPYTDLLLHDMGEGLADNRPDGLATGREWKTPPLWGIGLFNDVNGHTRYLHDGRARNLAEAILWHGGEADASRQRFAKFTKADRDALIAFLNSL</sequence>
<evidence type="ECO:0000256" key="3">
    <source>
        <dbReference type="ARBA" id="ARBA00023004"/>
    </source>
</evidence>
<protein>
    <submittedName>
        <fullName evidence="7">Thiol oxidoreductase</fullName>
    </submittedName>
</protein>
<dbReference type="EMBL" id="REGR01000014">
    <property type="protein sequence ID" value="RXZ42617.1"/>
    <property type="molecule type" value="Genomic_DNA"/>
</dbReference>